<evidence type="ECO:0000313" key="6">
    <source>
        <dbReference type="Proteomes" id="UP000202440"/>
    </source>
</evidence>
<evidence type="ECO:0000259" key="4">
    <source>
        <dbReference type="PROSITE" id="PS50234"/>
    </source>
</evidence>
<dbReference type="SUPFAM" id="SSF53300">
    <property type="entry name" value="vWA-like"/>
    <property type="match status" value="1"/>
</dbReference>
<dbReference type="Proteomes" id="UP000202440">
    <property type="component" value="Chromosome"/>
</dbReference>
<proteinExistence type="predicted"/>
<sequence>MLRWWVSILVLTMVVSAWADERPADVRIVVDISGSMKQTDPNNLRIPATNLLIELIPDGANAGVWTFGRFVNMLTPLAVVNDEWRQQARADAQQINSAGLRTNLVEALERARWQLASDSGYQQSIILLTDGKIDMAAGDAANAVNEGERQRLLTQVLPSYVEANAKIHTLALSDGADKNMLRQIALETGGLYQEANNADELLAAFLRAFDRAVPTEQVPMVDNAFTIDESVTEFTALIFKRSSDRPVRLLSPSGKEYTADTSRGDEQVRWHQELNYDLITVTAPEAGQWQADADIDPENRVQVLTDLKLKVEGLPESIFAGYPVDLTMSLTNQGEVIAEPALLRLTDVTMKVTAPDGRVGSKLLSDPETLPADGVYAESLTRLSQPGQYLLEVTASGPTFQRRQQLSATLMEPLRITEQLDVANQQVLLEVEPLVANIDTGLSRIIARVLSPDDSSIIQSMDYDPQLNRWQLRLRADNGPGQYEVELNVRGVTGSGATFKTRPDARVFEFPLQDPNATVPEPMQEEALEADASAPAEQAVAEAASEATALAPTPEPPKAEKPEPEVPEAIEQPEASIAPDLSAKPVTELTDEAVTEESEGIAWWIYLLLALGNLGIFGGAAWWWLRHRSQQDNEALAHADVSSTSLPPDLEPPELSEEELEGSFDSFDDADEEEIPPVNEAPASMGGDTDLGGASLDDEFSIDPDDNPAPDLEDDWGEFDVDEELNGDNDKKDP</sequence>
<evidence type="ECO:0000313" key="5">
    <source>
        <dbReference type="EMBL" id="ASP39701.1"/>
    </source>
</evidence>
<dbReference type="InterPro" id="IPR051266">
    <property type="entry name" value="CLCR"/>
</dbReference>
<dbReference type="EMBL" id="CP022530">
    <property type="protein sequence ID" value="ASP39701.1"/>
    <property type="molecule type" value="Genomic_DNA"/>
</dbReference>
<feature type="compositionally biased region" description="Low complexity" evidence="1">
    <location>
        <begin position="542"/>
        <end position="552"/>
    </location>
</feature>
<keyword evidence="2" id="KW-0812">Transmembrane</keyword>
<feature type="transmembrane region" description="Helical" evidence="2">
    <location>
        <begin position="603"/>
        <end position="625"/>
    </location>
</feature>
<feature type="region of interest" description="Disordered" evidence="1">
    <location>
        <begin position="542"/>
        <end position="566"/>
    </location>
</feature>
<evidence type="ECO:0000256" key="1">
    <source>
        <dbReference type="SAM" id="MobiDB-lite"/>
    </source>
</evidence>
<dbReference type="OrthoDB" id="798937at2"/>
<dbReference type="Gene3D" id="3.40.50.410">
    <property type="entry name" value="von Willebrand factor, type A domain"/>
    <property type="match status" value="1"/>
</dbReference>
<dbReference type="AlphaFoldDB" id="A0A222FMU7"/>
<accession>A0A222FMU7</accession>
<dbReference type="PANTHER" id="PTHR10579">
    <property type="entry name" value="CALCIUM-ACTIVATED CHLORIDE CHANNEL REGULATOR"/>
    <property type="match status" value="1"/>
</dbReference>
<evidence type="ECO:0000256" key="3">
    <source>
        <dbReference type="SAM" id="SignalP"/>
    </source>
</evidence>
<dbReference type="KEGG" id="bsan:CHH28_13910"/>
<protein>
    <recommendedName>
        <fullName evidence="4">VWFA domain-containing protein</fullName>
    </recommendedName>
</protein>
<keyword evidence="2" id="KW-0472">Membrane</keyword>
<dbReference type="SMART" id="SM00327">
    <property type="entry name" value="VWA"/>
    <property type="match status" value="1"/>
</dbReference>
<dbReference type="PROSITE" id="PS50234">
    <property type="entry name" value="VWFA"/>
    <property type="match status" value="1"/>
</dbReference>
<evidence type="ECO:0000256" key="2">
    <source>
        <dbReference type="SAM" id="Phobius"/>
    </source>
</evidence>
<dbReference type="Pfam" id="PF00092">
    <property type="entry name" value="VWA"/>
    <property type="match status" value="1"/>
</dbReference>
<keyword evidence="2" id="KW-1133">Transmembrane helix</keyword>
<reference evidence="5 6" key="1">
    <citation type="submission" date="2017-07" db="EMBL/GenBank/DDBJ databases">
        <title>Annotated genome sequence of Bacterioplanes sanyensis isolated from Red Sea.</title>
        <authorList>
            <person name="Rehman Z.U."/>
        </authorList>
    </citation>
    <scope>NUCLEOTIDE SEQUENCE [LARGE SCALE GENOMIC DNA]</scope>
    <source>
        <strain evidence="5 6">NV9</strain>
    </source>
</reference>
<gene>
    <name evidence="5" type="ORF">CHH28_13910</name>
</gene>
<dbReference type="PANTHER" id="PTHR10579:SF43">
    <property type="entry name" value="ZINC FINGER (C3HC4-TYPE RING FINGER) FAMILY PROTEIN"/>
    <property type="match status" value="1"/>
</dbReference>
<dbReference type="InterPro" id="IPR002035">
    <property type="entry name" value="VWF_A"/>
</dbReference>
<dbReference type="InterPro" id="IPR036465">
    <property type="entry name" value="vWFA_dom_sf"/>
</dbReference>
<keyword evidence="3" id="KW-0732">Signal</keyword>
<feature type="chain" id="PRO_5013075682" description="VWFA domain-containing protein" evidence="3">
    <location>
        <begin position="20"/>
        <end position="734"/>
    </location>
</feature>
<feature type="signal peptide" evidence="3">
    <location>
        <begin position="1"/>
        <end position="19"/>
    </location>
</feature>
<organism evidence="5 6">
    <name type="scientific">Bacterioplanes sanyensis</name>
    <dbReference type="NCBI Taxonomy" id="1249553"/>
    <lineage>
        <taxon>Bacteria</taxon>
        <taxon>Pseudomonadati</taxon>
        <taxon>Pseudomonadota</taxon>
        <taxon>Gammaproteobacteria</taxon>
        <taxon>Oceanospirillales</taxon>
        <taxon>Oceanospirillaceae</taxon>
        <taxon>Bacterioplanes</taxon>
    </lineage>
</organism>
<dbReference type="RefSeq" id="WP_094060876.1">
    <property type="nucleotide sequence ID" value="NZ_CP022530.1"/>
</dbReference>
<feature type="domain" description="VWFA" evidence="4">
    <location>
        <begin position="25"/>
        <end position="213"/>
    </location>
</feature>
<keyword evidence="6" id="KW-1185">Reference proteome</keyword>
<feature type="compositionally biased region" description="Acidic residues" evidence="1">
    <location>
        <begin position="696"/>
        <end position="727"/>
    </location>
</feature>
<feature type="compositionally biased region" description="Acidic residues" evidence="1">
    <location>
        <begin position="651"/>
        <end position="675"/>
    </location>
</feature>
<name>A0A222FMU7_9GAMM</name>
<feature type="region of interest" description="Disordered" evidence="1">
    <location>
        <begin position="636"/>
        <end position="734"/>
    </location>
</feature>